<evidence type="ECO:0000256" key="2">
    <source>
        <dbReference type="ARBA" id="ARBA00022723"/>
    </source>
</evidence>
<dbReference type="GO" id="GO:0000978">
    <property type="term" value="F:RNA polymerase II cis-regulatory region sequence-specific DNA binding"/>
    <property type="evidence" value="ECO:0007669"/>
    <property type="project" value="InterPro"/>
</dbReference>
<dbReference type="PANTHER" id="PTHR40626:SF11">
    <property type="entry name" value="ZINC FINGER PROTEIN YPR022C"/>
    <property type="match status" value="1"/>
</dbReference>
<dbReference type="SUPFAM" id="SSF57667">
    <property type="entry name" value="beta-beta-alpha zinc fingers"/>
    <property type="match status" value="1"/>
</dbReference>
<name>A0A178ZDX2_9EURO</name>
<feature type="domain" description="C2H2-type" evidence="9">
    <location>
        <begin position="44"/>
        <end position="75"/>
    </location>
</feature>
<evidence type="ECO:0000313" key="11">
    <source>
        <dbReference type="Proteomes" id="UP000078343"/>
    </source>
</evidence>
<accession>A0A178ZDX2</accession>
<evidence type="ECO:0000256" key="3">
    <source>
        <dbReference type="ARBA" id="ARBA00022737"/>
    </source>
</evidence>
<feature type="region of interest" description="Disordered" evidence="8">
    <location>
        <begin position="242"/>
        <end position="320"/>
    </location>
</feature>
<gene>
    <name evidence="10" type="ORF">AYL99_08404</name>
</gene>
<comment type="caution">
    <text evidence="10">The sequence shown here is derived from an EMBL/GenBank/DDBJ whole genome shotgun (WGS) entry which is preliminary data.</text>
</comment>
<keyword evidence="5" id="KW-0862">Zinc</keyword>
<dbReference type="InterPro" id="IPR036236">
    <property type="entry name" value="Znf_C2H2_sf"/>
</dbReference>
<keyword evidence="6" id="KW-0539">Nucleus</keyword>
<evidence type="ECO:0000256" key="1">
    <source>
        <dbReference type="ARBA" id="ARBA00004123"/>
    </source>
</evidence>
<comment type="subcellular location">
    <subcellularLocation>
        <location evidence="1">Nucleus</location>
    </subcellularLocation>
</comment>
<keyword evidence="4 7" id="KW-0863">Zinc-finger</keyword>
<feature type="region of interest" description="Disordered" evidence="8">
    <location>
        <begin position="70"/>
        <end position="135"/>
    </location>
</feature>
<dbReference type="GO" id="GO:0000981">
    <property type="term" value="F:DNA-binding transcription factor activity, RNA polymerase II-specific"/>
    <property type="evidence" value="ECO:0007669"/>
    <property type="project" value="InterPro"/>
</dbReference>
<dbReference type="PROSITE" id="PS00028">
    <property type="entry name" value="ZINC_FINGER_C2H2_1"/>
    <property type="match status" value="2"/>
</dbReference>
<keyword evidence="3" id="KW-0677">Repeat</keyword>
<dbReference type="PANTHER" id="PTHR40626">
    <property type="entry name" value="MIP31509P"/>
    <property type="match status" value="1"/>
</dbReference>
<sequence length="930" mass="103779">MPAGSGSTKSKSHTCEDCGQVLSRQDHLERHRLTAHSERGAFDSACTACGRRFSRRDVLVRHYRVLHGIHCEPRPKGRPRKTSKQVPSKTSAGSAGSADSGAQASADSSDNFPQERAPSERSEIISEPASELPPQLASDTLDTQWEMLLNATTSELQNAVGIAPVSDRNNSRLTFSNTFHQDSDLNSYPGVQPLFDNGFYPFTDFDSNFSLLSWMNSETLASTYSMPPDLNIADVPMQGLEDPSRATRIQQASADNSKALNNGVTGPTTEADLSIDKGDSMASFPNIDTSALPTPSASHDPSASSPLEEAPETVSVERDTNTWPYEYQAEGEEGRITFPVLNPEDLRRAQRYHSASGTSSPRKNFQLLGTFGKLDDKKLSSIIQLLSLPLVRVPWQEDVDLLRSLPGPDILHHFTDLYFLHFHDLWPIIHRPTFKISDAPTILVLTIACIGACYSGLDRSIEFADTLAELCRRTSSWMGEHDPRFLRSPSYGVSLLLQHLHAMGSGSRRLFEMTDASRSRLISISRQMNCPGLHASRSDTDSSDKDTFQTWLEWVSKEQIKRLGWFLFEFDCLYSAFSKQSPCTKIEELPPDFPCEQLHWDAPTAFSWAACPFQTAPRGPPTMKTISDFLDKPSPSIISPLDNIGKRLLIRCLGQQLHACQEQMDSKLYHVLWRDNNGLDVNRAVRSQLSRAIMSVYEFSWADHPRRYTLRHALRIGIAGHYSHIFGAGKIVDLVTRVARKRASGFDMSRLPNNTAFASSTTNKASGVDETAAIAAFGEDPEIIREMMWHASQVCYLQRRHPFNSPLEPLSVFLAGITLWACCKYFCPHQASMRVGPSIQLDEPSFCSSPRSSQAVKDWVKNGGKTFLEGVGDVQDPEAPSRVLQLSVDMTRRLKVWQMASNVSEIFVRLLQSEEQETAQRHETNSYQPQ</sequence>
<evidence type="ECO:0000256" key="8">
    <source>
        <dbReference type="SAM" id="MobiDB-lite"/>
    </source>
</evidence>
<evidence type="ECO:0000256" key="7">
    <source>
        <dbReference type="PROSITE-ProRule" id="PRU00042"/>
    </source>
</evidence>
<dbReference type="OrthoDB" id="1405595at2759"/>
<evidence type="ECO:0000256" key="4">
    <source>
        <dbReference type="ARBA" id="ARBA00022771"/>
    </source>
</evidence>
<feature type="compositionally biased region" description="Polar residues" evidence="8">
    <location>
        <begin position="247"/>
        <end position="268"/>
    </location>
</feature>
<keyword evidence="11" id="KW-1185">Reference proteome</keyword>
<feature type="domain" description="C2H2-type" evidence="9">
    <location>
        <begin position="13"/>
        <end position="41"/>
    </location>
</feature>
<evidence type="ECO:0000256" key="5">
    <source>
        <dbReference type="ARBA" id="ARBA00022833"/>
    </source>
</evidence>
<dbReference type="SMART" id="SM00355">
    <property type="entry name" value="ZnF_C2H2"/>
    <property type="match status" value="2"/>
</dbReference>
<dbReference type="InterPro" id="IPR013087">
    <property type="entry name" value="Znf_C2H2_type"/>
</dbReference>
<feature type="compositionally biased region" description="Low complexity" evidence="8">
    <location>
        <begin position="91"/>
        <end position="110"/>
    </location>
</feature>
<dbReference type="Gene3D" id="3.30.160.60">
    <property type="entry name" value="Classic Zinc Finger"/>
    <property type="match status" value="1"/>
</dbReference>
<dbReference type="GO" id="GO:0000785">
    <property type="term" value="C:chromatin"/>
    <property type="evidence" value="ECO:0007669"/>
    <property type="project" value="TreeGrafter"/>
</dbReference>
<dbReference type="PROSITE" id="PS50157">
    <property type="entry name" value="ZINC_FINGER_C2H2_2"/>
    <property type="match status" value="2"/>
</dbReference>
<dbReference type="Proteomes" id="UP000078343">
    <property type="component" value="Unassembled WGS sequence"/>
</dbReference>
<dbReference type="CDD" id="cd12148">
    <property type="entry name" value="fungal_TF_MHR"/>
    <property type="match status" value="1"/>
</dbReference>
<dbReference type="Pfam" id="PF00096">
    <property type="entry name" value="zf-C2H2"/>
    <property type="match status" value="2"/>
</dbReference>
<keyword evidence="2" id="KW-0479">Metal-binding</keyword>
<feature type="compositionally biased region" description="Low complexity" evidence="8">
    <location>
        <begin position="293"/>
        <end position="306"/>
    </location>
</feature>
<dbReference type="Pfam" id="PF04082">
    <property type="entry name" value="Fungal_trans"/>
    <property type="match status" value="1"/>
</dbReference>
<dbReference type="AlphaFoldDB" id="A0A178ZDX2"/>
<dbReference type="EMBL" id="LVYI01000007">
    <property type="protein sequence ID" value="OAP57666.1"/>
    <property type="molecule type" value="Genomic_DNA"/>
</dbReference>
<dbReference type="GeneID" id="30012572"/>
<dbReference type="GO" id="GO:0008270">
    <property type="term" value="F:zinc ion binding"/>
    <property type="evidence" value="ECO:0007669"/>
    <property type="project" value="UniProtKB-KW"/>
</dbReference>
<dbReference type="InterPro" id="IPR051059">
    <property type="entry name" value="VerF-like"/>
</dbReference>
<evidence type="ECO:0000259" key="9">
    <source>
        <dbReference type="PROSITE" id="PS50157"/>
    </source>
</evidence>
<reference evidence="10 11" key="1">
    <citation type="submission" date="2016-04" db="EMBL/GenBank/DDBJ databases">
        <title>Draft genome of Fonsecaea erecta CBS 125763.</title>
        <authorList>
            <person name="Weiss V.A."/>
            <person name="Vicente V.A."/>
            <person name="Raittz R.T."/>
            <person name="Moreno L.F."/>
            <person name="De Souza E.M."/>
            <person name="Pedrosa F.O."/>
            <person name="Steffens M.B."/>
            <person name="Faoro H."/>
            <person name="Tadra-Sfeir M.Z."/>
            <person name="Najafzadeh M.J."/>
            <person name="Felipe M.S."/>
            <person name="Teixeira M."/>
            <person name="Sun J."/>
            <person name="Xi L."/>
            <person name="Gomes R."/>
            <person name="De Azevedo C.M."/>
            <person name="Salgado C.G."/>
            <person name="Da Silva M.B."/>
            <person name="Nascimento M.F."/>
            <person name="Queiroz-Telles F."/>
            <person name="Attili D.S."/>
            <person name="Gorbushina A."/>
        </authorList>
    </citation>
    <scope>NUCLEOTIDE SEQUENCE [LARGE SCALE GENOMIC DNA]</scope>
    <source>
        <strain evidence="10 11">CBS 125763</strain>
    </source>
</reference>
<organism evidence="10 11">
    <name type="scientific">Fonsecaea erecta</name>
    <dbReference type="NCBI Taxonomy" id="1367422"/>
    <lineage>
        <taxon>Eukaryota</taxon>
        <taxon>Fungi</taxon>
        <taxon>Dikarya</taxon>
        <taxon>Ascomycota</taxon>
        <taxon>Pezizomycotina</taxon>
        <taxon>Eurotiomycetes</taxon>
        <taxon>Chaetothyriomycetidae</taxon>
        <taxon>Chaetothyriales</taxon>
        <taxon>Herpotrichiellaceae</taxon>
        <taxon>Fonsecaea</taxon>
    </lineage>
</organism>
<dbReference type="GO" id="GO:0005634">
    <property type="term" value="C:nucleus"/>
    <property type="evidence" value="ECO:0007669"/>
    <property type="project" value="UniProtKB-SubCell"/>
</dbReference>
<dbReference type="GO" id="GO:0006351">
    <property type="term" value="P:DNA-templated transcription"/>
    <property type="evidence" value="ECO:0007669"/>
    <property type="project" value="InterPro"/>
</dbReference>
<dbReference type="STRING" id="1367422.A0A178ZDX2"/>
<proteinExistence type="predicted"/>
<evidence type="ECO:0000256" key="6">
    <source>
        <dbReference type="ARBA" id="ARBA00023242"/>
    </source>
</evidence>
<evidence type="ECO:0000313" key="10">
    <source>
        <dbReference type="EMBL" id="OAP57666.1"/>
    </source>
</evidence>
<dbReference type="InterPro" id="IPR007219">
    <property type="entry name" value="XnlR_reg_dom"/>
</dbReference>
<protein>
    <recommendedName>
        <fullName evidence="9">C2H2-type domain-containing protein</fullName>
    </recommendedName>
</protein>
<dbReference type="RefSeq" id="XP_018691033.1">
    <property type="nucleotide sequence ID" value="XM_018839912.1"/>
</dbReference>